<evidence type="ECO:0000313" key="2">
    <source>
        <dbReference type="EMBL" id="MBS3059592.1"/>
    </source>
</evidence>
<evidence type="ECO:0000313" key="1">
    <source>
        <dbReference type="EMBL" id="HIH08126.1"/>
    </source>
</evidence>
<dbReference type="EMBL" id="DUFG01000013">
    <property type="protein sequence ID" value="HIH08126.1"/>
    <property type="molecule type" value="Genomic_DNA"/>
</dbReference>
<reference evidence="2" key="2">
    <citation type="submission" date="2021-03" db="EMBL/GenBank/DDBJ databases">
        <authorList>
            <person name="Jaffe A."/>
        </authorList>
    </citation>
    <scope>NUCLEOTIDE SEQUENCE</scope>
    <source>
        <strain evidence="2">RIFCSPHIGHO2_01_FULL_GW2011_AR10_43_9</strain>
    </source>
</reference>
<evidence type="ECO:0000313" key="3">
    <source>
        <dbReference type="Proteomes" id="UP000577419"/>
    </source>
</evidence>
<accession>A0A7J4IYT2</accession>
<sequence>MKMPSLWKRLAGRFLGKKPKQGSVVQLDSRLRPLHSPKAQRVETLPPAKPGYQKPPEHILIMERERLLTEAAQNPSERPTAEQAIHAFYDLDFFRIFAQMKKLPQHYVKTQMIIALKNAKRNVSDPGRLAEINAAIDYFTNLKIEAEKKPDNNA</sequence>
<dbReference type="EMBL" id="JAGVWF010000059">
    <property type="protein sequence ID" value="MBS3059592.1"/>
    <property type="molecule type" value="Genomic_DNA"/>
</dbReference>
<dbReference type="Proteomes" id="UP000577419">
    <property type="component" value="Unassembled WGS sequence"/>
</dbReference>
<dbReference type="AlphaFoldDB" id="A0A7J4IYT2"/>
<name>A0A7J4IYT2_9ARCH</name>
<organism evidence="1 3">
    <name type="scientific">Candidatus Iainarchaeum sp</name>
    <dbReference type="NCBI Taxonomy" id="3101447"/>
    <lineage>
        <taxon>Archaea</taxon>
        <taxon>Candidatus Iainarchaeota</taxon>
        <taxon>Candidatus Iainarchaeia</taxon>
        <taxon>Candidatus Iainarchaeales</taxon>
        <taxon>Candidatus Iainarchaeaceae</taxon>
        <taxon>Candidatus Iainarchaeum</taxon>
    </lineage>
</organism>
<gene>
    <name evidence="1" type="ORF">HA237_02015</name>
    <name evidence="2" type="ORF">J4224_04175</name>
</gene>
<dbReference type="Proteomes" id="UP000683213">
    <property type="component" value="Unassembled WGS sequence"/>
</dbReference>
<reference evidence="3" key="1">
    <citation type="journal article" date="2020" name="bioRxiv">
        <title>A rank-normalized archaeal taxonomy based on genome phylogeny resolves widespread incomplete and uneven classifications.</title>
        <authorList>
            <person name="Rinke C."/>
            <person name="Chuvochina M."/>
            <person name="Mussig A.J."/>
            <person name="Chaumeil P.-A."/>
            <person name="Waite D.W."/>
            <person name="Whitman W.B."/>
            <person name="Parks D.H."/>
            <person name="Hugenholtz P."/>
        </authorList>
    </citation>
    <scope>NUCLEOTIDE SEQUENCE [LARGE SCALE GENOMIC DNA]</scope>
</reference>
<comment type="caution">
    <text evidence="1">The sequence shown here is derived from an EMBL/GenBank/DDBJ whole genome shotgun (WGS) entry which is preliminary data.</text>
</comment>
<proteinExistence type="predicted"/>
<reference evidence="2" key="3">
    <citation type="submission" date="2021-05" db="EMBL/GenBank/DDBJ databases">
        <title>Protein family content uncovers lineage relationships and bacterial pathway maintenance mechanisms in DPANN archaea.</title>
        <authorList>
            <person name="Castelle C.J."/>
            <person name="Meheust R."/>
            <person name="Jaffe A.L."/>
            <person name="Seitz K."/>
            <person name="Gong X."/>
            <person name="Baker B.J."/>
            <person name="Banfield J.F."/>
        </authorList>
    </citation>
    <scope>NUCLEOTIDE SEQUENCE</scope>
    <source>
        <strain evidence="2">RIFCSPHIGHO2_01_FULL_GW2011_AR10_43_9</strain>
    </source>
</reference>
<protein>
    <submittedName>
        <fullName evidence="1">Uncharacterized protein</fullName>
    </submittedName>
</protein>